<name>A0ABY4SWM4_9CAUL</name>
<evidence type="ECO:0000313" key="1">
    <source>
        <dbReference type="EMBL" id="URI17095.1"/>
    </source>
</evidence>
<dbReference type="RefSeq" id="WP_249752010.1">
    <property type="nucleotide sequence ID" value="NZ_CP097298.1"/>
</dbReference>
<keyword evidence="2" id="KW-1185">Reference proteome</keyword>
<dbReference type="EMBL" id="CP097649">
    <property type="protein sequence ID" value="URI17095.1"/>
    <property type="molecule type" value="Genomic_DNA"/>
</dbReference>
<proteinExistence type="predicted"/>
<gene>
    <name evidence="1" type="ORF">M8231_02540</name>
</gene>
<dbReference type="Proteomes" id="UP001055429">
    <property type="component" value="Chromosome"/>
</dbReference>
<accession>A0ABY4SWM4</accession>
<protein>
    <submittedName>
        <fullName evidence="1">Uncharacterized protein</fullName>
    </submittedName>
</protein>
<evidence type="ECO:0000313" key="2">
    <source>
        <dbReference type="Proteomes" id="UP001055429"/>
    </source>
</evidence>
<organism evidence="1 2">
    <name type="scientific">Brevundimonas albigilva</name>
    <dbReference type="NCBI Taxonomy" id="1312364"/>
    <lineage>
        <taxon>Bacteria</taxon>
        <taxon>Pseudomonadati</taxon>
        <taxon>Pseudomonadota</taxon>
        <taxon>Alphaproteobacteria</taxon>
        <taxon>Caulobacterales</taxon>
        <taxon>Caulobacteraceae</taxon>
        <taxon>Brevundimonas</taxon>
    </lineage>
</organism>
<reference evidence="1" key="1">
    <citation type="submission" date="2022-05" db="EMBL/GenBank/DDBJ databases">
        <title>Brevundimonas albigilva TT17 genome sequence.</title>
        <authorList>
            <person name="Lee K."/>
            <person name="Son H."/>
        </authorList>
    </citation>
    <scope>NUCLEOTIDE SEQUENCE</scope>
    <source>
        <strain evidence="1">TT17</strain>
    </source>
</reference>
<sequence length="73" mass="7022">MAKRNAPTSSGGIVSVASLPAALLTPQVTMIARMAAISSAVRGCGLEAAGADGAGAVMIALWHAAAPPSAHIG</sequence>